<dbReference type="GO" id="GO:0016020">
    <property type="term" value="C:membrane"/>
    <property type="evidence" value="ECO:0007669"/>
    <property type="project" value="UniProtKB-SubCell"/>
</dbReference>
<proteinExistence type="predicted"/>
<feature type="transmembrane region" description="Helical" evidence="6">
    <location>
        <begin position="136"/>
        <end position="160"/>
    </location>
</feature>
<comment type="subcellular location">
    <subcellularLocation>
        <location evidence="1">Membrane</location>
        <topology evidence="1">Multi-pass membrane protein</topology>
    </subcellularLocation>
</comment>
<keyword evidence="4 6" id="KW-1133">Transmembrane helix</keyword>
<evidence type="ECO:0000313" key="8">
    <source>
        <dbReference type="Proteomes" id="UP000292685"/>
    </source>
</evidence>
<feature type="transmembrane region" description="Helical" evidence="6">
    <location>
        <begin position="42"/>
        <end position="66"/>
    </location>
</feature>
<dbReference type="PANTHER" id="PTHR11101">
    <property type="entry name" value="PHOSPHATE TRANSPORTER"/>
    <property type="match status" value="1"/>
</dbReference>
<dbReference type="OrthoDB" id="9779554at2"/>
<feature type="transmembrane region" description="Helical" evidence="6">
    <location>
        <begin position="105"/>
        <end position="124"/>
    </location>
</feature>
<feature type="transmembrane region" description="Helical" evidence="6">
    <location>
        <begin position="263"/>
        <end position="282"/>
    </location>
</feature>
<evidence type="ECO:0000256" key="6">
    <source>
        <dbReference type="SAM" id="Phobius"/>
    </source>
</evidence>
<protein>
    <submittedName>
        <fullName evidence="7">PiT family inorganic phosphate transporter</fullName>
    </submittedName>
</protein>
<organism evidence="7 8">
    <name type="scientific">Zhihengliuella halotolerans</name>
    <dbReference type="NCBI Taxonomy" id="370736"/>
    <lineage>
        <taxon>Bacteria</taxon>
        <taxon>Bacillati</taxon>
        <taxon>Actinomycetota</taxon>
        <taxon>Actinomycetes</taxon>
        <taxon>Micrococcales</taxon>
        <taxon>Micrococcaceae</taxon>
        <taxon>Zhihengliuella</taxon>
    </lineage>
</organism>
<sequence>MDTFVFVLVIAGACGFTVLNGFRDVANAIAGAVRTGALQPRIAVVGAAAFAFIGTLLSTSFSLALLDRASFHYHSPASGLGLLLAAIISATAWLLWTWFRGIPHSSTHALFAGLAGALLASALLHPEDPIGVPLLILGGVLIPTIVTPVVAYIVSFAVTIPATWFMRHSTSSRVTRVSRGAQAVTSLAVSLGNGLQDGQRNAALLTFAFVIYTGTETTDSIPWWAPLTAALCMGLGALGGGWRITHTIGYRLVRFDPLRGATAQGVSALLLFAGALVLHLPLSTTQAVTSSIVGAGANQRFESVIWANVLRVATYWLTGPVICLGLGWLLYLAMHPLLG</sequence>
<dbReference type="GO" id="GO:0035435">
    <property type="term" value="P:phosphate ion transmembrane transport"/>
    <property type="evidence" value="ECO:0007669"/>
    <property type="project" value="TreeGrafter"/>
</dbReference>
<dbReference type="InterPro" id="IPR001204">
    <property type="entry name" value="Phos_transporter"/>
</dbReference>
<dbReference type="EMBL" id="SHLA01000001">
    <property type="protein sequence ID" value="RZU63353.1"/>
    <property type="molecule type" value="Genomic_DNA"/>
</dbReference>
<keyword evidence="2" id="KW-0813">Transport</keyword>
<dbReference type="PANTHER" id="PTHR11101:SF80">
    <property type="entry name" value="PHOSPHATE TRANSPORTER"/>
    <property type="match status" value="1"/>
</dbReference>
<dbReference type="Pfam" id="PF01384">
    <property type="entry name" value="PHO4"/>
    <property type="match status" value="2"/>
</dbReference>
<keyword evidence="5 6" id="KW-0472">Membrane</keyword>
<keyword evidence="8" id="KW-1185">Reference proteome</keyword>
<dbReference type="AlphaFoldDB" id="A0A4Q8AHU3"/>
<accession>A0A4Q8AHU3</accession>
<evidence type="ECO:0000256" key="2">
    <source>
        <dbReference type="ARBA" id="ARBA00022448"/>
    </source>
</evidence>
<evidence type="ECO:0000313" key="7">
    <source>
        <dbReference type="EMBL" id="RZU63353.1"/>
    </source>
</evidence>
<feature type="transmembrane region" description="Helical" evidence="6">
    <location>
        <begin position="313"/>
        <end position="333"/>
    </location>
</feature>
<reference evidence="7 8" key="1">
    <citation type="submission" date="2019-02" db="EMBL/GenBank/DDBJ databases">
        <title>Sequencing the genomes of 1000 actinobacteria strains.</title>
        <authorList>
            <person name="Klenk H.-P."/>
        </authorList>
    </citation>
    <scope>NUCLEOTIDE SEQUENCE [LARGE SCALE GENOMIC DNA]</scope>
    <source>
        <strain evidence="7 8">DSM 17364</strain>
    </source>
</reference>
<evidence type="ECO:0000256" key="4">
    <source>
        <dbReference type="ARBA" id="ARBA00022989"/>
    </source>
</evidence>
<evidence type="ECO:0000256" key="5">
    <source>
        <dbReference type="ARBA" id="ARBA00023136"/>
    </source>
</evidence>
<comment type="caution">
    <text evidence="7">The sequence shown here is derived from an EMBL/GenBank/DDBJ whole genome shotgun (WGS) entry which is preliminary data.</text>
</comment>
<evidence type="ECO:0000256" key="3">
    <source>
        <dbReference type="ARBA" id="ARBA00022692"/>
    </source>
</evidence>
<dbReference type="Proteomes" id="UP000292685">
    <property type="component" value="Unassembled WGS sequence"/>
</dbReference>
<keyword evidence="3 6" id="KW-0812">Transmembrane</keyword>
<dbReference type="RefSeq" id="WP_130451742.1">
    <property type="nucleotide sequence ID" value="NZ_SHLA01000001.1"/>
</dbReference>
<gene>
    <name evidence="7" type="ORF">EV380_2969</name>
</gene>
<name>A0A4Q8AHU3_9MICC</name>
<feature type="transmembrane region" description="Helical" evidence="6">
    <location>
        <begin position="78"/>
        <end position="99"/>
    </location>
</feature>
<evidence type="ECO:0000256" key="1">
    <source>
        <dbReference type="ARBA" id="ARBA00004141"/>
    </source>
</evidence>
<dbReference type="GO" id="GO:0005315">
    <property type="term" value="F:phosphate transmembrane transporter activity"/>
    <property type="evidence" value="ECO:0007669"/>
    <property type="project" value="InterPro"/>
</dbReference>
<feature type="transmembrane region" description="Helical" evidence="6">
    <location>
        <begin position="223"/>
        <end position="242"/>
    </location>
</feature>